<dbReference type="EMBL" id="HBUF01548060">
    <property type="protein sequence ID" value="CAG6757857.1"/>
    <property type="molecule type" value="Transcribed_RNA"/>
</dbReference>
<proteinExistence type="inferred from homology"/>
<dbReference type="Pfam" id="PF10241">
    <property type="entry name" value="KxDL"/>
    <property type="match status" value="1"/>
</dbReference>
<evidence type="ECO:0000313" key="4">
    <source>
        <dbReference type="EMBL" id="CAG6634376.1"/>
    </source>
</evidence>
<accession>A0A8D8QMN1</accession>
<protein>
    <submittedName>
        <fullName evidence="4">KxDL motif-containing protein CG10681</fullName>
    </submittedName>
</protein>
<comment type="similarity">
    <text evidence="1">Belongs to the KXD1 family.</text>
</comment>
<feature type="compositionally biased region" description="Low complexity" evidence="2">
    <location>
        <begin position="162"/>
        <end position="180"/>
    </location>
</feature>
<dbReference type="GO" id="GO:0099078">
    <property type="term" value="C:BORC complex"/>
    <property type="evidence" value="ECO:0007669"/>
    <property type="project" value="TreeGrafter"/>
</dbReference>
<organism evidence="4">
    <name type="scientific">Cacopsylla melanoneura</name>
    <dbReference type="NCBI Taxonomy" id="428564"/>
    <lineage>
        <taxon>Eukaryota</taxon>
        <taxon>Metazoa</taxon>
        <taxon>Ecdysozoa</taxon>
        <taxon>Arthropoda</taxon>
        <taxon>Hexapoda</taxon>
        <taxon>Insecta</taxon>
        <taxon>Pterygota</taxon>
        <taxon>Neoptera</taxon>
        <taxon>Paraneoptera</taxon>
        <taxon>Hemiptera</taxon>
        <taxon>Sternorrhyncha</taxon>
        <taxon>Psylloidea</taxon>
        <taxon>Psyllidae</taxon>
        <taxon>Psyllinae</taxon>
        <taxon>Cacopsylla</taxon>
    </lineage>
</organism>
<feature type="domain" description="KxDL" evidence="3">
    <location>
        <begin position="31"/>
        <end position="115"/>
    </location>
</feature>
<sequence>MSNKTSPESEDIGSIECFQNFTAPEVFVQGLAGIVDQQDVEMMVRAQKQMLQKFEKTNEMLANCNTLSANRMKTAAPEFKKNTKLIIEMKKDFEYIFKKINVLKTKLNNQYPQAFAAVHEVQKKNLEKEEKAEEVEDKDSSKVNQEPKPTEPSAVPKAQPASPSSGNKSNDSSPYSSDNG</sequence>
<dbReference type="EMBL" id="HBUF01548061">
    <property type="protein sequence ID" value="CAG6757858.1"/>
    <property type="molecule type" value="Transcribed_RNA"/>
</dbReference>
<dbReference type="EMBL" id="HBUF01391139">
    <property type="protein sequence ID" value="CAG6733923.1"/>
    <property type="molecule type" value="Transcribed_RNA"/>
</dbReference>
<dbReference type="EMBL" id="HBUF01391141">
    <property type="protein sequence ID" value="CAG6733925.1"/>
    <property type="molecule type" value="Transcribed_RNA"/>
</dbReference>
<evidence type="ECO:0000259" key="3">
    <source>
        <dbReference type="Pfam" id="PF10241"/>
    </source>
</evidence>
<feature type="region of interest" description="Disordered" evidence="2">
    <location>
        <begin position="127"/>
        <end position="180"/>
    </location>
</feature>
<dbReference type="PANTHER" id="PTHR13511:SF0">
    <property type="entry name" value="KXDL MOTIF-CONTAINING PROTEIN 1"/>
    <property type="match status" value="1"/>
</dbReference>
<dbReference type="EMBL" id="HBUF01086032">
    <property type="protein sequence ID" value="CAG6634376.1"/>
    <property type="molecule type" value="Transcribed_RNA"/>
</dbReference>
<dbReference type="EMBL" id="HBUF01213881">
    <property type="protein sequence ID" value="CAG6666355.1"/>
    <property type="molecule type" value="Transcribed_RNA"/>
</dbReference>
<name>A0A8D8QMN1_9HEMI</name>
<reference evidence="4" key="1">
    <citation type="submission" date="2021-05" db="EMBL/GenBank/DDBJ databases">
        <authorList>
            <person name="Alioto T."/>
            <person name="Alioto T."/>
            <person name="Gomez Garrido J."/>
        </authorList>
    </citation>
    <scope>NUCLEOTIDE SEQUENCE</scope>
</reference>
<dbReference type="InterPro" id="IPR039843">
    <property type="entry name" value="KXD1-like"/>
</dbReference>
<dbReference type="EMBL" id="HBUF01086033">
    <property type="protein sequence ID" value="CAG6634377.1"/>
    <property type="molecule type" value="Transcribed_RNA"/>
</dbReference>
<dbReference type="AlphaFoldDB" id="A0A8D8QMN1"/>
<dbReference type="EMBL" id="HBUF01213882">
    <property type="protein sequence ID" value="CAG6666356.1"/>
    <property type="molecule type" value="Transcribed_RNA"/>
</dbReference>
<dbReference type="GO" id="GO:0032418">
    <property type="term" value="P:lysosome localization"/>
    <property type="evidence" value="ECO:0007669"/>
    <property type="project" value="TreeGrafter"/>
</dbReference>
<evidence type="ECO:0000256" key="1">
    <source>
        <dbReference type="ARBA" id="ARBA00005913"/>
    </source>
</evidence>
<dbReference type="InterPro" id="IPR019371">
    <property type="entry name" value="KxDL_dom"/>
</dbReference>
<evidence type="ECO:0000256" key="2">
    <source>
        <dbReference type="SAM" id="MobiDB-lite"/>
    </source>
</evidence>
<dbReference type="EMBL" id="HBUF01548062">
    <property type="protein sequence ID" value="CAG6757859.1"/>
    <property type="molecule type" value="Transcribed_RNA"/>
</dbReference>
<dbReference type="PANTHER" id="PTHR13511">
    <property type="entry name" value="KXDL MOTIF-CONTAINING PROTEIN 1"/>
    <property type="match status" value="1"/>
</dbReference>
<dbReference type="EMBL" id="HBUF01391140">
    <property type="protein sequence ID" value="CAG6733924.1"/>
    <property type="molecule type" value="Transcribed_RNA"/>
</dbReference>